<dbReference type="Proteomes" id="UP000095347">
    <property type="component" value="Unassembled WGS sequence"/>
</dbReference>
<proteinExistence type="predicted"/>
<organism evidence="1 2">
    <name type="scientific">Magnetovibrio blakemorei</name>
    <dbReference type="NCBI Taxonomy" id="28181"/>
    <lineage>
        <taxon>Bacteria</taxon>
        <taxon>Pseudomonadati</taxon>
        <taxon>Pseudomonadota</taxon>
        <taxon>Alphaproteobacteria</taxon>
        <taxon>Rhodospirillales</taxon>
        <taxon>Magnetovibrionaceae</taxon>
        <taxon>Magnetovibrio</taxon>
    </lineage>
</organism>
<comment type="caution">
    <text evidence="1">The sequence shown here is derived from an EMBL/GenBank/DDBJ whole genome shotgun (WGS) entry which is preliminary data.</text>
</comment>
<accession>A0A1E5QAI8</accession>
<reference evidence="2" key="1">
    <citation type="submission" date="2016-07" db="EMBL/GenBank/DDBJ databases">
        <authorList>
            <person name="Florea S."/>
            <person name="Webb J.S."/>
            <person name="Jaromczyk J."/>
            <person name="Schardl C.L."/>
        </authorList>
    </citation>
    <scope>NUCLEOTIDE SEQUENCE [LARGE SCALE GENOMIC DNA]</scope>
    <source>
        <strain evidence="2">MV-1</strain>
    </source>
</reference>
<evidence type="ECO:0000313" key="1">
    <source>
        <dbReference type="EMBL" id="OEJ68933.1"/>
    </source>
</evidence>
<gene>
    <name evidence="1" type="ORF">BEN30_05345</name>
</gene>
<sequence>MRNADVTSVTVDDVPLQPRLDLRALSLNGYEWGYVGSGPYQLALDILAHEVGDRRALGNYRSFCENTIARLKADTWVLQGDQIEASLQGVVEVDMTLEQLLNKVRGIS</sequence>
<dbReference type="InterPro" id="IPR046164">
    <property type="entry name" value="DUF6166"/>
</dbReference>
<name>A0A1E5QAI8_9PROT</name>
<keyword evidence="2" id="KW-1185">Reference proteome</keyword>
<dbReference type="AlphaFoldDB" id="A0A1E5QAI8"/>
<evidence type="ECO:0000313" key="2">
    <source>
        <dbReference type="Proteomes" id="UP000095347"/>
    </source>
</evidence>
<protein>
    <submittedName>
        <fullName evidence="1">Uncharacterized protein</fullName>
    </submittedName>
</protein>
<dbReference type="EMBL" id="MCGG01000010">
    <property type="protein sequence ID" value="OEJ68933.1"/>
    <property type="molecule type" value="Genomic_DNA"/>
</dbReference>
<dbReference type="Pfam" id="PF19663">
    <property type="entry name" value="DUF6166"/>
    <property type="match status" value="1"/>
</dbReference>